<keyword evidence="3" id="KW-1185">Reference proteome</keyword>
<keyword evidence="1" id="KW-1133">Transmembrane helix</keyword>
<keyword evidence="1" id="KW-0812">Transmembrane</keyword>
<proteinExistence type="predicted"/>
<feature type="transmembrane region" description="Helical" evidence="1">
    <location>
        <begin position="61"/>
        <end position="82"/>
    </location>
</feature>
<evidence type="ECO:0000313" key="3">
    <source>
        <dbReference type="Proteomes" id="UP000188729"/>
    </source>
</evidence>
<accession>A0A1V2ERQ0</accession>
<feature type="transmembrane region" description="Helical" evidence="1">
    <location>
        <begin position="377"/>
        <end position="398"/>
    </location>
</feature>
<gene>
    <name evidence="2" type="ORF">SPHI_24430</name>
</gene>
<feature type="transmembrane region" description="Helical" evidence="1">
    <location>
        <begin position="147"/>
        <end position="167"/>
    </location>
</feature>
<sequence length="455" mass="48746">MNASTRAAALHRTIWRWHFWAGLIVAPILLILSVTGAIYLFNDEIDDTLYPHLRFVQPQATSVPTSAMILAALAAHPGGAVSRIDLPGRPDRSALLFVTPREGRQLHVYADPGTGRVLGSLDYALTPVGWANDMHGSLTIGTLGDRIVELAACWTLVLIATGVFLWWPRGRWQLAGTVWPRLSGGGRRLWRDLHGPVGLWTAGLIAFLLVTGLPWAGVQGDVIQRASAAAGVGYPASFRAHNAPNSVPMKIALGEAPWTLETAPMPQSHAGHVGHDAPPPTSDAAAIIGVDRVTALLADHGLSGGYRLHLPGGPAGVYAAYTYPDQPEGQRTIYIDRYSFRQIGPEVRFADYGWVGRAVELGVQIHMGNYFGRANQLLMLVPCLAIWLLTISGVAMWWKRRPHGTIGAPPTMRGARLGGLAATLALAGVLLPLFGASLLVLAAADRLLLGRAARA</sequence>
<name>A0A1V2ERQ0_9SPHN</name>
<dbReference type="STRING" id="1915074.SPHI_24430"/>
<organism evidence="2 3">
    <name type="scientific">Sphingomonas jeddahensis</name>
    <dbReference type="NCBI Taxonomy" id="1915074"/>
    <lineage>
        <taxon>Bacteria</taxon>
        <taxon>Pseudomonadati</taxon>
        <taxon>Pseudomonadota</taxon>
        <taxon>Alphaproteobacteria</taxon>
        <taxon>Sphingomonadales</taxon>
        <taxon>Sphingomonadaceae</taxon>
        <taxon>Sphingomonas</taxon>
    </lineage>
</organism>
<comment type="caution">
    <text evidence="2">The sequence shown here is derived from an EMBL/GenBank/DDBJ whole genome shotgun (WGS) entry which is preliminary data.</text>
</comment>
<dbReference type="AlphaFoldDB" id="A0A1V2ERQ0"/>
<dbReference type="RefSeq" id="WP_076745218.1">
    <property type="nucleotide sequence ID" value="NZ_MPSB01000012.1"/>
</dbReference>
<dbReference type="InterPro" id="IPR005625">
    <property type="entry name" value="PepSY-ass_TM"/>
</dbReference>
<feature type="transmembrane region" description="Helical" evidence="1">
    <location>
        <begin position="197"/>
        <end position="218"/>
    </location>
</feature>
<feature type="transmembrane region" description="Helical" evidence="1">
    <location>
        <begin position="20"/>
        <end position="41"/>
    </location>
</feature>
<dbReference type="Pfam" id="PF03929">
    <property type="entry name" value="PepSY_TM"/>
    <property type="match status" value="1"/>
</dbReference>
<dbReference type="Proteomes" id="UP000188729">
    <property type="component" value="Unassembled WGS sequence"/>
</dbReference>
<keyword evidence="1" id="KW-0472">Membrane</keyword>
<dbReference type="OrthoDB" id="9791166at2"/>
<protein>
    <submittedName>
        <fullName evidence="2">PepSY-associated TM helix</fullName>
    </submittedName>
</protein>
<dbReference type="PANTHER" id="PTHR34219">
    <property type="entry name" value="IRON-REGULATED INNER MEMBRANE PROTEIN-RELATED"/>
    <property type="match status" value="1"/>
</dbReference>
<evidence type="ECO:0000313" key="2">
    <source>
        <dbReference type="EMBL" id="ONF95351.1"/>
    </source>
</evidence>
<dbReference type="EMBL" id="MPSB01000012">
    <property type="protein sequence ID" value="ONF95351.1"/>
    <property type="molecule type" value="Genomic_DNA"/>
</dbReference>
<dbReference type="PANTHER" id="PTHR34219:SF1">
    <property type="entry name" value="PEPSY DOMAIN-CONTAINING PROTEIN"/>
    <property type="match status" value="1"/>
</dbReference>
<feature type="transmembrane region" description="Helical" evidence="1">
    <location>
        <begin position="418"/>
        <end position="444"/>
    </location>
</feature>
<evidence type="ECO:0000256" key="1">
    <source>
        <dbReference type="SAM" id="Phobius"/>
    </source>
</evidence>
<reference evidence="2 3" key="1">
    <citation type="submission" date="2016-11" db="EMBL/GenBank/DDBJ databases">
        <title>Genome sequence of Sphingomonas jeddahensis G39.</title>
        <authorList>
            <person name="Poehlein A."/>
            <person name="Wuebbeler J.H."/>
            <person name="Steinbuechel A."/>
            <person name="Daniel R."/>
        </authorList>
    </citation>
    <scope>NUCLEOTIDE SEQUENCE [LARGE SCALE GENOMIC DNA]</scope>
    <source>
        <strain evidence="2 3">G39</strain>
    </source>
</reference>